<sequence length="882" mass="95042">MKKILNLLLCSVMVMVGIVVASETSNKAFAAGNVAVTFDLAAEGQTLSNKFTDVNVWGYGDNWLANATGQPSNYFSTNYPFVKNVQFMTATGGCYVGYSGCSIYYPRDLFVDPSDTGNLTDYDFSSLVTGLHNVVNQGLKPLIKTGNVPLKYTTSPAIGGMANNTKFPDDYDVYYNYIKALADELIAEFGINEVKSWSWGVGTEFENKDWFDDKVSANTTKIGFFKLYDYTVAALEAAYVQAGATASEVIVGAHSLAFAAGYWNEEEFIDHVAGVGVNGVNYKTGLNGTQIDYLTASFYDSRPGMVYSGGKTLVNTINSLRDRAKTNGLNHLKYGIDEGRIFSGFDNKALYSRVVAHTFQASADARLFKTMHDANIDWFSAWGLSTETFWGGVPSVGTHVANLAYKMVGDKRVEGSVTGSPGGAGNEINGIAGYNSTTDTIHLMVYNYNNNFNATTSETPAINLANIIPASGSTVTVKQWVVDDTHGNFWPQWWADQTSRGLTDSSYSAGWSKYSVEVPKALTNAADVNYWYSREDAYKALAALSPTTSTVPVTGNTLTLNPEMAHHGVVFYEITNAKRSTGPNLVVNPGFEEDGAAVSSPIGWSTSGPDLDADYTEGTSGSGAPHSGLYKLGHWKGTNYNVYTYQTFTGIPNGLYTLKAWVKNNLGNLGTAYMEAKDYGGASLKSNIPKTSVWTQLVIENVNVTNGQATIGFYSNSPATTWYMVDDVQFYANSVSAPSEYVGLVTPGSKTETTADNNFVATKAIAGQDLTATNLNLYVASGAAGKVRMALYSDNSGNPGALLAETPEITLYNGWNQGTIPSTALTEDTPYWLVFVLSQTGNVLTYNPPVQYTSYTYPTSLPAAAPTGLTSNGGTYAFYASN</sequence>
<feature type="domain" description="Glycosyl hydrolases family 39 N-terminal catalytic" evidence="6">
    <location>
        <begin position="117"/>
        <end position="238"/>
    </location>
</feature>
<dbReference type="InterPro" id="IPR049166">
    <property type="entry name" value="GH39_cat"/>
</dbReference>
<evidence type="ECO:0000256" key="3">
    <source>
        <dbReference type="ARBA" id="ARBA00023295"/>
    </source>
</evidence>
<keyword evidence="2 7" id="KW-0378">Hydrolase</keyword>
<evidence type="ECO:0000256" key="1">
    <source>
        <dbReference type="ARBA" id="ARBA00008875"/>
    </source>
</evidence>
<dbReference type="RefSeq" id="WP_181917573.1">
    <property type="nucleotide sequence ID" value="NZ_QRDZ01000005.1"/>
</dbReference>
<accession>A0A3D9KGD3</accession>
<dbReference type="SUPFAM" id="SSF51445">
    <property type="entry name" value="(Trans)glycosidases"/>
    <property type="match status" value="1"/>
</dbReference>
<feature type="chain" id="PRO_5038522746" evidence="5">
    <location>
        <begin position="22"/>
        <end position="882"/>
    </location>
</feature>
<proteinExistence type="inferred from homology"/>
<organism evidence="7 8">
    <name type="scientific">Cohnella phaseoli</name>
    <dbReference type="NCBI Taxonomy" id="456490"/>
    <lineage>
        <taxon>Bacteria</taxon>
        <taxon>Bacillati</taxon>
        <taxon>Bacillota</taxon>
        <taxon>Bacilli</taxon>
        <taxon>Bacillales</taxon>
        <taxon>Paenibacillaceae</taxon>
        <taxon>Cohnella</taxon>
    </lineage>
</organism>
<evidence type="ECO:0000313" key="7">
    <source>
        <dbReference type="EMBL" id="RED85186.1"/>
    </source>
</evidence>
<dbReference type="Proteomes" id="UP000256977">
    <property type="component" value="Unassembled WGS sequence"/>
</dbReference>
<dbReference type="InterPro" id="IPR017853">
    <property type="entry name" value="GH"/>
</dbReference>
<feature type="signal peptide" evidence="5">
    <location>
        <begin position="1"/>
        <end position="21"/>
    </location>
</feature>
<protein>
    <submittedName>
        <fullName evidence="7">Glycosyl hydrolase family 39</fullName>
    </submittedName>
</protein>
<feature type="region of interest" description="Disordered" evidence="4">
    <location>
        <begin position="598"/>
        <end position="622"/>
    </location>
</feature>
<keyword evidence="8" id="KW-1185">Reference proteome</keyword>
<name>A0A3D9KGD3_9BACL</name>
<comment type="similarity">
    <text evidence="1">Belongs to the glycosyl hydrolase 39 family.</text>
</comment>
<evidence type="ECO:0000256" key="2">
    <source>
        <dbReference type="ARBA" id="ARBA00022801"/>
    </source>
</evidence>
<evidence type="ECO:0000256" key="4">
    <source>
        <dbReference type="SAM" id="MobiDB-lite"/>
    </source>
</evidence>
<gene>
    <name evidence="7" type="ORF">DFP98_105197</name>
</gene>
<dbReference type="Pfam" id="PF01229">
    <property type="entry name" value="Glyco_hydro_39"/>
    <property type="match status" value="1"/>
</dbReference>
<dbReference type="Gene3D" id="2.60.120.260">
    <property type="entry name" value="Galactose-binding domain-like"/>
    <property type="match status" value="1"/>
</dbReference>
<keyword evidence="5" id="KW-0732">Signal</keyword>
<evidence type="ECO:0000259" key="6">
    <source>
        <dbReference type="Pfam" id="PF01229"/>
    </source>
</evidence>
<dbReference type="AlphaFoldDB" id="A0A3D9KGD3"/>
<keyword evidence="3" id="KW-0326">Glycosidase</keyword>
<dbReference type="EMBL" id="QRDZ01000005">
    <property type="protein sequence ID" value="RED85186.1"/>
    <property type="molecule type" value="Genomic_DNA"/>
</dbReference>
<comment type="caution">
    <text evidence="7">The sequence shown here is derived from an EMBL/GenBank/DDBJ whole genome shotgun (WGS) entry which is preliminary data.</text>
</comment>
<dbReference type="GO" id="GO:0016798">
    <property type="term" value="F:hydrolase activity, acting on glycosyl bonds"/>
    <property type="evidence" value="ECO:0007669"/>
    <property type="project" value="UniProtKB-KW"/>
</dbReference>
<dbReference type="Gene3D" id="3.20.20.80">
    <property type="entry name" value="Glycosidases"/>
    <property type="match status" value="1"/>
</dbReference>
<evidence type="ECO:0000313" key="8">
    <source>
        <dbReference type="Proteomes" id="UP000256977"/>
    </source>
</evidence>
<evidence type="ECO:0000256" key="5">
    <source>
        <dbReference type="SAM" id="SignalP"/>
    </source>
</evidence>
<reference evidence="7 8" key="1">
    <citation type="submission" date="2018-07" db="EMBL/GenBank/DDBJ databases">
        <title>Genomic Encyclopedia of Type Strains, Phase III (KMG-III): the genomes of soil and plant-associated and newly described type strains.</title>
        <authorList>
            <person name="Whitman W."/>
        </authorList>
    </citation>
    <scope>NUCLEOTIDE SEQUENCE [LARGE SCALE GENOMIC DNA]</scope>
    <source>
        <strain evidence="7 8">CECT 7287</strain>
    </source>
</reference>